<gene>
    <name evidence="1" type="ORF">NQ176_g4315</name>
</gene>
<name>A0ACC1NGQ8_9HYPO</name>
<evidence type="ECO:0000313" key="1">
    <source>
        <dbReference type="EMBL" id="KAJ2977538.1"/>
    </source>
</evidence>
<dbReference type="EMBL" id="JANJQO010000462">
    <property type="protein sequence ID" value="KAJ2977538.1"/>
    <property type="molecule type" value="Genomic_DNA"/>
</dbReference>
<organism evidence="1 2">
    <name type="scientific">Zarea fungicola</name>
    <dbReference type="NCBI Taxonomy" id="93591"/>
    <lineage>
        <taxon>Eukaryota</taxon>
        <taxon>Fungi</taxon>
        <taxon>Dikarya</taxon>
        <taxon>Ascomycota</taxon>
        <taxon>Pezizomycotina</taxon>
        <taxon>Sordariomycetes</taxon>
        <taxon>Hypocreomycetidae</taxon>
        <taxon>Hypocreales</taxon>
        <taxon>Cordycipitaceae</taxon>
        <taxon>Zarea</taxon>
    </lineage>
</organism>
<comment type="caution">
    <text evidence="1">The sequence shown here is derived from an EMBL/GenBank/DDBJ whole genome shotgun (WGS) entry which is preliminary data.</text>
</comment>
<proteinExistence type="predicted"/>
<sequence length="120" mass="13399">MISDSLTAFMCIVIAVSVAVYIALLREEDIPDMVDEIPWMSNSAQLQAVRYPAIIVGAAIMLVLGWPVIMWTELIVARNHIHSDTDMIAVWLFVAQVVAMVVPSCGTTFSCFRWAARREK</sequence>
<keyword evidence="2" id="KW-1185">Reference proteome</keyword>
<protein>
    <submittedName>
        <fullName evidence="1">Uncharacterized protein</fullName>
    </submittedName>
</protein>
<evidence type="ECO:0000313" key="2">
    <source>
        <dbReference type="Proteomes" id="UP001143910"/>
    </source>
</evidence>
<reference evidence="1" key="1">
    <citation type="submission" date="2022-08" db="EMBL/GenBank/DDBJ databases">
        <title>Genome Sequence of Lecanicillium fungicola.</title>
        <authorList>
            <person name="Buettner E."/>
        </authorList>
    </citation>
    <scope>NUCLEOTIDE SEQUENCE</scope>
    <source>
        <strain evidence="1">Babe33</strain>
    </source>
</reference>
<accession>A0ACC1NGQ8</accession>
<dbReference type="Proteomes" id="UP001143910">
    <property type="component" value="Unassembled WGS sequence"/>
</dbReference>